<protein>
    <submittedName>
        <fullName evidence="2">Uncharacterized protein</fullName>
    </submittedName>
</protein>
<sequence>MDRLCILQAVVTAHGSLTGFLIFWRMQMNNQTQNHLISRDERRAFEAAWRVYVAAGKADAPAFILQAILRGRDPKRGFTPVTNAVKLANGQFAWQGYTAALSQLRGLLGNYVHTIWPDLMGQGVGPNRYESLVKELAVELDQLKREA</sequence>
<comment type="caution">
    <text evidence="2">The sequence shown here is derived from an EMBL/GenBank/DDBJ whole genome shotgun (WGS) entry which is preliminary data.</text>
</comment>
<proteinExistence type="predicted"/>
<gene>
    <name evidence="2" type="ORF">WL29_20580</name>
</gene>
<evidence type="ECO:0000256" key="1">
    <source>
        <dbReference type="SAM" id="Phobius"/>
    </source>
</evidence>
<dbReference type="EMBL" id="LPHD01000049">
    <property type="protein sequence ID" value="KWA83763.1"/>
    <property type="molecule type" value="Genomic_DNA"/>
</dbReference>
<evidence type="ECO:0000313" key="2">
    <source>
        <dbReference type="EMBL" id="KWA83763.1"/>
    </source>
</evidence>
<dbReference type="AlphaFoldDB" id="A0A106QCH9"/>
<accession>A0A106QCH9</accession>
<name>A0A106QCH9_9BURK</name>
<keyword evidence="1" id="KW-0812">Transmembrane</keyword>
<organism evidence="2 3">
    <name type="scientific">Burkholderia ubonensis</name>
    <dbReference type="NCBI Taxonomy" id="101571"/>
    <lineage>
        <taxon>Bacteria</taxon>
        <taxon>Pseudomonadati</taxon>
        <taxon>Pseudomonadota</taxon>
        <taxon>Betaproteobacteria</taxon>
        <taxon>Burkholderiales</taxon>
        <taxon>Burkholderiaceae</taxon>
        <taxon>Burkholderia</taxon>
        <taxon>Burkholderia cepacia complex</taxon>
    </lineage>
</organism>
<keyword evidence="1" id="KW-0472">Membrane</keyword>
<feature type="transmembrane region" description="Helical" evidence="1">
    <location>
        <begin position="6"/>
        <end position="24"/>
    </location>
</feature>
<keyword evidence="1" id="KW-1133">Transmembrane helix</keyword>
<evidence type="ECO:0000313" key="3">
    <source>
        <dbReference type="Proteomes" id="UP000060630"/>
    </source>
</evidence>
<reference evidence="2 3" key="1">
    <citation type="submission" date="2015-11" db="EMBL/GenBank/DDBJ databases">
        <title>Expanding the genomic diversity of Burkholderia species for the development of highly accurate diagnostics.</title>
        <authorList>
            <person name="Sahl J."/>
            <person name="Keim P."/>
            <person name="Wagner D."/>
        </authorList>
    </citation>
    <scope>NUCLEOTIDE SEQUENCE [LARGE SCALE GENOMIC DNA]</scope>
    <source>
        <strain evidence="2 3">MSMB2087WGS</strain>
    </source>
</reference>
<dbReference type="Proteomes" id="UP000060630">
    <property type="component" value="Unassembled WGS sequence"/>
</dbReference>